<dbReference type="SUPFAM" id="SSF51395">
    <property type="entry name" value="FMN-linked oxidoreductases"/>
    <property type="match status" value="1"/>
</dbReference>
<protein>
    <recommendedName>
        <fullName evidence="3">NADH:flavin oxidoreductase/NADH oxidase N-terminal domain-containing protein</fullName>
    </recommendedName>
</protein>
<comment type="caution">
    <text evidence="1">The sequence shown here is derived from an EMBL/GenBank/DDBJ whole genome shotgun (WGS) entry which is preliminary data.</text>
</comment>
<evidence type="ECO:0008006" key="3">
    <source>
        <dbReference type="Google" id="ProtNLM"/>
    </source>
</evidence>
<proteinExistence type="predicted"/>
<organism evidence="1 2">
    <name type="scientific">Mycena maculata</name>
    <dbReference type="NCBI Taxonomy" id="230809"/>
    <lineage>
        <taxon>Eukaryota</taxon>
        <taxon>Fungi</taxon>
        <taxon>Dikarya</taxon>
        <taxon>Basidiomycota</taxon>
        <taxon>Agaricomycotina</taxon>
        <taxon>Agaricomycetes</taxon>
        <taxon>Agaricomycetidae</taxon>
        <taxon>Agaricales</taxon>
        <taxon>Marasmiineae</taxon>
        <taxon>Mycenaceae</taxon>
        <taxon>Mycena</taxon>
    </lineage>
</organism>
<dbReference type="InterPro" id="IPR013785">
    <property type="entry name" value="Aldolase_TIM"/>
</dbReference>
<accession>A0AAD7IVR5</accession>
<sequence>NRSSKTVPNEIMKQYYDQRAVGGAGLIVTEGTLITRQGYVHCSPSCVTILMFLQNRMARCPRHLE</sequence>
<dbReference type="AlphaFoldDB" id="A0AAD7IVR5"/>
<gene>
    <name evidence="1" type="ORF">DFH07DRAFT_745444</name>
</gene>
<evidence type="ECO:0000313" key="1">
    <source>
        <dbReference type="EMBL" id="KAJ7751552.1"/>
    </source>
</evidence>
<evidence type="ECO:0000313" key="2">
    <source>
        <dbReference type="Proteomes" id="UP001215280"/>
    </source>
</evidence>
<name>A0AAD7IVR5_9AGAR</name>
<reference evidence="1" key="1">
    <citation type="submission" date="2023-03" db="EMBL/GenBank/DDBJ databases">
        <title>Massive genome expansion in bonnet fungi (Mycena s.s.) driven by repeated elements and novel gene families across ecological guilds.</title>
        <authorList>
            <consortium name="Lawrence Berkeley National Laboratory"/>
            <person name="Harder C.B."/>
            <person name="Miyauchi S."/>
            <person name="Viragh M."/>
            <person name="Kuo A."/>
            <person name="Thoen E."/>
            <person name="Andreopoulos B."/>
            <person name="Lu D."/>
            <person name="Skrede I."/>
            <person name="Drula E."/>
            <person name="Henrissat B."/>
            <person name="Morin E."/>
            <person name="Kohler A."/>
            <person name="Barry K."/>
            <person name="LaButti K."/>
            <person name="Morin E."/>
            <person name="Salamov A."/>
            <person name="Lipzen A."/>
            <person name="Mereny Z."/>
            <person name="Hegedus B."/>
            <person name="Baldrian P."/>
            <person name="Stursova M."/>
            <person name="Weitz H."/>
            <person name="Taylor A."/>
            <person name="Grigoriev I.V."/>
            <person name="Nagy L.G."/>
            <person name="Martin F."/>
            <person name="Kauserud H."/>
        </authorList>
    </citation>
    <scope>NUCLEOTIDE SEQUENCE</scope>
    <source>
        <strain evidence="1">CBHHK188m</strain>
    </source>
</reference>
<dbReference type="Proteomes" id="UP001215280">
    <property type="component" value="Unassembled WGS sequence"/>
</dbReference>
<feature type="non-terminal residue" evidence="1">
    <location>
        <position position="1"/>
    </location>
</feature>
<dbReference type="Gene3D" id="3.20.20.70">
    <property type="entry name" value="Aldolase class I"/>
    <property type="match status" value="1"/>
</dbReference>
<dbReference type="EMBL" id="JARJLG010000078">
    <property type="protein sequence ID" value="KAJ7751552.1"/>
    <property type="molecule type" value="Genomic_DNA"/>
</dbReference>
<keyword evidence="2" id="KW-1185">Reference proteome</keyword>